<sequence length="415" mass="45511">MHKLMSVPAVWLGWILSRLVLARLIIADPTPFGDVHYYHFGLFGPDPTAMTEYPDAGVWPVRLLAWLTTPEITAFLAGFMVMCLLIDAAVLALLLRYRRERRFVAGWFWVFFGVATGHVLWLRLDLFPGVLVAGAAALLLTRPVLGAAVLAGAAAVKLWPAVLAAGLVGGLRRAGTWLRVGAFFGSLLVLAGITWATSGFDRLLSPLTYQGDRGIQIESLAATPFLIAAHEDPEAYWRGYAASKSFEIHGPGTDMAVQVADWAMLVVLAFAVYWAVWQLLDDRWHPRPTVAFMLLVILLLMVTNKVFSPQYIVWIGPLLAVCLTMTRSRLVSAMAVLAVVAAALGLYVFPFHYTPIWEDPVNATTAIAVLALRNVVIVVLTVLAALWLVHETRAQHTNRPRSRRASSATSTPPTP</sequence>
<gene>
    <name evidence="2" type="ORF">SAMN06295981_2266</name>
</gene>
<evidence type="ECO:0000256" key="1">
    <source>
        <dbReference type="SAM" id="Phobius"/>
    </source>
</evidence>
<evidence type="ECO:0008006" key="4">
    <source>
        <dbReference type="Google" id="ProtNLM"/>
    </source>
</evidence>
<reference evidence="3" key="1">
    <citation type="submission" date="2017-04" db="EMBL/GenBank/DDBJ databases">
        <authorList>
            <person name="Varghese N."/>
            <person name="Submissions S."/>
        </authorList>
    </citation>
    <scope>NUCLEOTIDE SEQUENCE [LARGE SCALE GENOMIC DNA]</scope>
    <source>
        <strain evidence="3">VDS</strain>
    </source>
</reference>
<keyword evidence="1" id="KW-0812">Transmembrane</keyword>
<feature type="transmembrane region" description="Helical" evidence="1">
    <location>
        <begin position="259"/>
        <end position="277"/>
    </location>
</feature>
<feature type="transmembrane region" description="Helical" evidence="1">
    <location>
        <begin position="72"/>
        <end position="95"/>
    </location>
</feature>
<evidence type="ECO:0000313" key="2">
    <source>
        <dbReference type="EMBL" id="SMG36617.1"/>
    </source>
</evidence>
<organism evidence="2 3">
    <name type="scientific">Corynebacterium pollutisoli</name>
    <dbReference type="NCBI Taxonomy" id="1610489"/>
    <lineage>
        <taxon>Bacteria</taxon>
        <taxon>Bacillati</taxon>
        <taxon>Actinomycetota</taxon>
        <taxon>Actinomycetes</taxon>
        <taxon>Mycobacteriales</taxon>
        <taxon>Corynebacteriaceae</taxon>
        <taxon>Corynebacterium</taxon>
    </lineage>
</organism>
<feature type="transmembrane region" description="Helical" evidence="1">
    <location>
        <begin position="284"/>
        <end position="302"/>
    </location>
</feature>
<feature type="transmembrane region" description="Helical" evidence="1">
    <location>
        <begin position="308"/>
        <end position="326"/>
    </location>
</feature>
<proteinExistence type="predicted"/>
<feature type="transmembrane region" description="Helical" evidence="1">
    <location>
        <begin position="107"/>
        <end position="124"/>
    </location>
</feature>
<dbReference type="STRING" id="1610489.SAMN06295981_2266"/>
<name>A0A1X7K7E0_9CORY</name>
<dbReference type="Proteomes" id="UP000193309">
    <property type="component" value="Unassembled WGS sequence"/>
</dbReference>
<feature type="transmembrane region" description="Helical" evidence="1">
    <location>
        <begin position="365"/>
        <end position="389"/>
    </location>
</feature>
<keyword evidence="1" id="KW-1133">Transmembrane helix</keyword>
<accession>A0A1X7K7E0</accession>
<feature type="transmembrane region" description="Helical" evidence="1">
    <location>
        <begin position="144"/>
        <end position="168"/>
    </location>
</feature>
<dbReference type="AlphaFoldDB" id="A0A1X7K7E0"/>
<protein>
    <recommendedName>
        <fullName evidence="4">DUF2029 domain-containing protein</fullName>
    </recommendedName>
</protein>
<dbReference type="OrthoDB" id="581198at2"/>
<evidence type="ECO:0000313" key="3">
    <source>
        <dbReference type="Proteomes" id="UP000193309"/>
    </source>
</evidence>
<dbReference type="EMBL" id="FXAR01000009">
    <property type="protein sequence ID" value="SMG36617.1"/>
    <property type="molecule type" value="Genomic_DNA"/>
</dbReference>
<keyword evidence="3" id="KW-1185">Reference proteome</keyword>
<feature type="transmembrane region" description="Helical" evidence="1">
    <location>
        <begin position="333"/>
        <end position="353"/>
    </location>
</feature>
<feature type="transmembrane region" description="Helical" evidence="1">
    <location>
        <begin position="180"/>
        <end position="198"/>
    </location>
</feature>
<keyword evidence="1" id="KW-0472">Membrane</keyword>